<comment type="caution">
    <text evidence="2">The sequence shown here is derived from an EMBL/GenBank/DDBJ whole genome shotgun (WGS) entry which is preliminary data.</text>
</comment>
<feature type="signal peptide" evidence="1">
    <location>
        <begin position="1"/>
        <end position="34"/>
    </location>
</feature>
<dbReference type="Proteomes" id="UP001234178">
    <property type="component" value="Unassembled WGS sequence"/>
</dbReference>
<name>A0ABR0AL39_9CRUS</name>
<dbReference type="EMBL" id="JAOYFB010000038">
    <property type="protein sequence ID" value="KAK4025833.1"/>
    <property type="molecule type" value="Genomic_DNA"/>
</dbReference>
<evidence type="ECO:0000256" key="1">
    <source>
        <dbReference type="SAM" id="SignalP"/>
    </source>
</evidence>
<keyword evidence="3" id="KW-1185">Reference proteome</keyword>
<evidence type="ECO:0000313" key="2">
    <source>
        <dbReference type="EMBL" id="KAK4025833.1"/>
    </source>
</evidence>
<sequence>MHRVPVHQKKSLFGFKWLLITLIVTSIIEPSAESSVKKMLDANSNRPFMYSMLLKYPMLNTEAGLSHTNRHAIPVLGLPAKFRARPTMCRGKRLDSMGSFSPENYITADQCMIMGGDCCNLSPAWGHAASNDPSYMKPLDRCHGCYDTSFTVQCTGNVLRTRERFDEEDDNVISPNQVTASTCIGLGGQCCDPRSALELFGSGLGVFDPRRYPREEHCANCFSGSAYRLECTGNLLQSESHTADVCRQFGGQCCQDIYGAFNPAHYPNRDCSICFSDSVQPQRKKLGLISCYFENKFYAQSEEMSSARQRFTLSSVKRLRSFFPFKIRIAGSKVVKEFNRSRVYSRIV</sequence>
<reference evidence="2 3" key="1">
    <citation type="journal article" date="2023" name="Nucleic Acids Res.">
        <title>The hologenome of Daphnia magna reveals possible DNA methylation and microbiome-mediated evolution of the host genome.</title>
        <authorList>
            <person name="Chaturvedi A."/>
            <person name="Li X."/>
            <person name="Dhandapani V."/>
            <person name="Marshall H."/>
            <person name="Kissane S."/>
            <person name="Cuenca-Cambronero M."/>
            <person name="Asole G."/>
            <person name="Calvet F."/>
            <person name="Ruiz-Romero M."/>
            <person name="Marangio P."/>
            <person name="Guigo R."/>
            <person name="Rago D."/>
            <person name="Mirbahai L."/>
            <person name="Eastwood N."/>
            <person name="Colbourne J.K."/>
            <person name="Zhou J."/>
            <person name="Mallon E."/>
            <person name="Orsini L."/>
        </authorList>
    </citation>
    <scope>NUCLEOTIDE SEQUENCE [LARGE SCALE GENOMIC DNA]</scope>
    <source>
        <strain evidence="2">LRV0_1</strain>
    </source>
</reference>
<proteinExistence type="predicted"/>
<gene>
    <name evidence="2" type="ORF">OUZ56_014879</name>
</gene>
<accession>A0ABR0AL39</accession>
<evidence type="ECO:0000313" key="3">
    <source>
        <dbReference type="Proteomes" id="UP001234178"/>
    </source>
</evidence>
<organism evidence="2 3">
    <name type="scientific">Daphnia magna</name>
    <dbReference type="NCBI Taxonomy" id="35525"/>
    <lineage>
        <taxon>Eukaryota</taxon>
        <taxon>Metazoa</taxon>
        <taxon>Ecdysozoa</taxon>
        <taxon>Arthropoda</taxon>
        <taxon>Crustacea</taxon>
        <taxon>Branchiopoda</taxon>
        <taxon>Diplostraca</taxon>
        <taxon>Cladocera</taxon>
        <taxon>Anomopoda</taxon>
        <taxon>Daphniidae</taxon>
        <taxon>Daphnia</taxon>
    </lineage>
</organism>
<protein>
    <submittedName>
        <fullName evidence="2">Uncharacterized protein</fullName>
    </submittedName>
</protein>
<feature type="chain" id="PRO_5046970536" evidence="1">
    <location>
        <begin position="35"/>
        <end position="348"/>
    </location>
</feature>
<keyword evidence="1" id="KW-0732">Signal</keyword>